<evidence type="ECO:0000313" key="2">
    <source>
        <dbReference type="Proteomes" id="UP001162992"/>
    </source>
</evidence>
<accession>A0ACC2CNC4</accession>
<organism evidence="1 2">
    <name type="scientific">Diphasiastrum complanatum</name>
    <name type="common">Issler's clubmoss</name>
    <name type="synonym">Lycopodium complanatum</name>
    <dbReference type="NCBI Taxonomy" id="34168"/>
    <lineage>
        <taxon>Eukaryota</taxon>
        <taxon>Viridiplantae</taxon>
        <taxon>Streptophyta</taxon>
        <taxon>Embryophyta</taxon>
        <taxon>Tracheophyta</taxon>
        <taxon>Lycopodiopsida</taxon>
        <taxon>Lycopodiales</taxon>
        <taxon>Lycopodiaceae</taxon>
        <taxon>Lycopodioideae</taxon>
        <taxon>Diphasiastrum</taxon>
    </lineage>
</organism>
<protein>
    <submittedName>
        <fullName evidence="1">Uncharacterized protein</fullName>
    </submittedName>
</protein>
<dbReference type="Proteomes" id="UP001162992">
    <property type="component" value="Chromosome 9"/>
</dbReference>
<dbReference type="EMBL" id="CM055100">
    <property type="protein sequence ID" value="KAJ7543501.1"/>
    <property type="molecule type" value="Genomic_DNA"/>
</dbReference>
<comment type="caution">
    <text evidence="1">The sequence shown here is derived from an EMBL/GenBank/DDBJ whole genome shotgun (WGS) entry which is preliminary data.</text>
</comment>
<reference evidence="2" key="1">
    <citation type="journal article" date="2024" name="Proc. Natl. Acad. Sci. U.S.A.">
        <title>Extraordinary preservation of gene collinearity over three hundred million years revealed in homosporous lycophytes.</title>
        <authorList>
            <person name="Li C."/>
            <person name="Wickell D."/>
            <person name="Kuo L.Y."/>
            <person name="Chen X."/>
            <person name="Nie B."/>
            <person name="Liao X."/>
            <person name="Peng D."/>
            <person name="Ji J."/>
            <person name="Jenkins J."/>
            <person name="Williams M."/>
            <person name="Shu S."/>
            <person name="Plott C."/>
            <person name="Barry K."/>
            <person name="Rajasekar S."/>
            <person name="Grimwood J."/>
            <person name="Han X."/>
            <person name="Sun S."/>
            <person name="Hou Z."/>
            <person name="He W."/>
            <person name="Dai G."/>
            <person name="Sun C."/>
            <person name="Schmutz J."/>
            <person name="Leebens-Mack J.H."/>
            <person name="Li F.W."/>
            <person name="Wang L."/>
        </authorList>
    </citation>
    <scope>NUCLEOTIDE SEQUENCE [LARGE SCALE GENOMIC DNA]</scope>
    <source>
        <strain evidence="2">cv. PW_Plant_1</strain>
    </source>
</reference>
<name>A0ACC2CNC4_DIPCM</name>
<keyword evidence="2" id="KW-1185">Reference proteome</keyword>
<gene>
    <name evidence="1" type="ORF">O6H91_09G040500</name>
</gene>
<evidence type="ECO:0000313" key="1">
    <source>
        <dbReference type="EMBL" id="KAJ7543501.1"/>
    </source>
</evidence>
<proteinExistence type="predicted"/>
<sequence>MWRWRWRILLGALKHMMKGLFLPVRVLSSLTLRTLQSFLSNLLLLLLHSFSALLSALELDRAAAVEVSTLRDTPRSAALLPSDNSCHPRQPPSFLPLSVVAFPPLAYSSGPVGPHHAHFPLQPAKKNIRAVYSPTSPSFLCPVLSQHQDSSLEPPPL</sequence>